<evidence type="ECO:0000256" key="1">
    <source>
        <dbReference type="ARBA" id="ARBA00004571"/>
    </source>
</evidence>
<dbReference type="HOGENOM" id="CLU_008287_22_0_4"/>
<dbReference type="Gene3D" id="2.170.130.10">
    <property type="entry name" value="TonB-dependent receptor, plug domain"/>
    <property type="match status" value="1"/>
</dbReference>
<dbReference type="InterPro" id="IPR037066">
    <property type="entry name" value="Plug_dom_sf"/>
</dbReference>
<evidence type="ECO:0000256" key="16">
    <source>
        <dbReference type="RuleBase" id="RU003357"/>
    </source>
</evidence>
<dbReference type="Pfam" id="PF07715">
    <property type="entry name" value="Plug"/>
    <property type="match status" value="1"/>
</dbReference>
<evidence type="ECO:0000256" key="12">
    <source>
        <dbReference type="ARBA" id="ARBA00023170"/>
    </source>
</evidence>
<dbReference type="Gene3D" id="2.40.170.20">
    <property type="entry name" value="TonB-dependent receptor, beta-barrel domain"/>
    <property type="match status" value="1"/>
</dbReference>
<name>F2B8K5_9NEIS</name>
<gene>
    <name evidence="20" type="primary">brfB</name>
    <name evidence="20" type="ORF">HMPREF9123_0025</name>
</gene>
<dbReference type="InterPro" id="IPR010105">
    <property type="entry name" value="TonB_sidphr_rcpt"/>
</dbReference>
<protein>
    <submittedName>
        <fullName evidence="20">TonB-dependent receptor family protein</fullName>
    </submittedName>
</protein>
<proteinExistence type="inferred from homology"/>
<keyword evidence="4 14" id="KW-1134">Transmembrane beta strand</keyword>
<feature type="short sequence motif" description="TonB C-terminal box" evidence="15">
    <location>
        <begin position="748"/>
        <end position="765"/>
    </location>
</feature>
<evidence type="ECO:0000256" key="10">
    <source>
        <dbReference type="ARBA" id="ARBA00023077"/>
    </source>
</evidence>
<evidence type="ECO:0000256" key="8">
    <source>
        <dbReference type="ARBA" id="ARBA00023004"/>
    </source>
</evidence>
<dbReference type="GO" id="GO:0038023">
    <property type="term" value="F:signaling receptor activity"/>
    <property type="evidence" value="ECO:0007669"/>
    <property type="project" value="InterPro"/>
</dbReference>
<keyword evidence="13 14" id="KW-0998">Cell outer membrane</keyword>
<evidence type="ECO:0000256" key="3">
    <source>
        <dbReference type="ARBA" id="ARBA00022448"/>
    </source>
</evidence>
<evidence type="ECO:0000259" key="18">
    <source>
        <dbReference type="Pfam" id="PF00593"/>
    </source>
</evidence>
<feature type="domain" description="TonB-dependent receptor-like beta-barrel" evidence="18">
    <location>
        <begin position="276"/>
        <end position="731"/>
    </location>
</feature>
<comment type="similarity">
    <text evidence="2 14 16">Belongs to the TonB-dependent receptor family.</text>
</comment>
<dbReference type="STRING" id="267212.GCA_001063965_00200"/>
<evidence type="ECO:0000256" key="13">
    <source>
        <dbReference type="ARBA" id="ARBA00023237"/>
    </source>
</evidence>
<dbReference type="PROSITE" id="PS52016">
    <property type="entry name" value="TONB_DEPENDENT_REC_3"/>
    <property type="match status" value="1"/>
</dbReference>
<dbReference type="GO" id="GO:0009279">
    <property type="term" value="C:cell outer membrane"/>
    <property type="evidence" value="ECO:0007669"/>
    <property type="project" value="UniProtKB-SubCell"/>
</dbReference>
<evidence type="ECO:0000256" key="7">
    <source>
        <dbReference type="ARBA" id="ARBA00022729"/>
    </source>
</evidence>
<dbReference type="InterPro" id="IPR000531">
    <property type="entry name" value="Beta-barrel_TonB"/>
</dbReference>
<sequence length="765" mass="82635">MIFHIYYKCKHSLLQCAAFFHDNTENLMSKHAFKLTAISLSLLAASAALADTPDADEGGELQTVTVTASADASKGGLVPAFRGGQVARGSRVGILGNKNNLESPFSNTAYTNRLIQDKHARSVGDVLQNDPTVRIARGFGNFQESYFIRGFASESDDTMYNGLYGILPRQYIATELFERVEVQKGASAFLNGMAPGGNNAGGTVSVLPKRAPNESLTRVSANYGAGARGGLSADVARRFGANDAFGVRVNAAHHNGKTTVDHEKSKLSLLNVGLDWRGENARLSADLGWQDNKLKATRPNVTLSGLTEVPSAPKASTNWAQPWSYSNERDWFGTLRGEYDFGDKLTAYAAYGFRRSKEANSLANLTVNNINGNGTFYRFDNARRDKIDTGEVGLRGKFATGAVQHEWAAALNRFQSSRKNAYVMDFGNQFATNLYQPSYYPQPAWGTPFVGNDMGSPAVTGRLKLTSFALGDTVSLLDKRLQFTLGARWQQLHNEDFAYNTGAKTSDYKKSRVSPAFGAVYRITPNVSVYGNYIESLAKGDTAAASATINGTTYAVRNANESLKPYVSKQKEIGVKFEGGGFGAGLALFDTAKPRSLYQTTGDGRAELTSGGKDRHRGAEISVYGEAAKGVKVLGGVTFLDAKQKTTGNAATEGKRTIGVPKAQANIGMEWEVPQVQGLAFDGRMVYTGSSYADAANTLRVKGWTRFDLGARYRTQIGGHEATFRARLDNVTNKKYWASVGGYPGSGYLNAGAPRSFTLSASVDF</sequence>
<evidence type="ECO:0000256" key="5">
    <source>
        <dbReference type="ARBA" id="ARBA00022496"/>
    </source>
</evidence>
<dbReference type="GO" id="GO:0015344">
    <property type="term" value="F:siderophore uptake transmembrane transporter activity"/>
    <property type="evidence" value="ECO:0007669"/>
    <property type="project" value="TreeGrafter"/>
</dbReference>
<keyword evidence="7 17" id="KW-0732">Signal</keyword>
<dbReference type="InterPro" id="IPR036942">
    <property type="entry name" value="Beta-barrel_TonB_sf"/>
</dbReference>
<dbReference type="PANTHER" id="PTHR32552">
    <property type="entry name" value="FERRICHROME IRON RECEPTOR-RELATED"/>
    <property type="match status" value="1"/>
</dbReference>
<keyword evidence="12 20" id="KW-0675">Receptor</keyword>
<evidence type="ECO:0000256" key="4">
    <source>
        <dbReference type="ARBA" id="ARBA00022452"/>
    </source>
</evidence>
<reference evidence="20 21" key="1">
    <citation type="submission" date="2011-02" db="EMBL/GenBank/DDBJ databases">
        <authorList>
            <person name="Muzny D."/>
            <person name="Qin X."/>
            <person name="Deng J."/>
            <person name="Jiang H."/>
            <person name="Liu Y."/>
            <person name="Qu J."/>
            <person name="Song X.-Z."/>
            <person name="Zhang L."/>
            <person name="Thornton R."/>
            <person name="Coyle M."/>
            <person name="Francisco L."/>
            <person name="Jackson L."/>
            <person name="Javaid M."/>
            <person name="Korchina V."/>
            <person name="Kovar C."/>
            <person name="Mata R."/>
            <person name="Mathew T."/>
            <person name="Ngo R."/>
            <person name="Nguyen L."/>
            <person name="Nguyen N."/>
            <person name="Okwuonu G."/>
            <person name="Ongeri F."/>
            <person name="Pham C."/>
            <person name="Simmons D."/>
            <person name="Wilczek-Boney K."/>
            <person name="Hale W."/>
            <person name="Jakkamsetti A."/>
            <person name="Pham P."/>
            <person name="Ruth R."/>
            <person name="San Lucas F."/>
            <person name="Warren J."/>
            <person name="Zhang J."/>
            <person name="Zhao Z."/>
            <person name="Zhou C."/>
            <person name="Zhu D."/>
            <person name="Lee S."/>
            <person name="Bess C."/>
            <person name="Blankenburg K."/>
            <person name="Forbes L."/>
            <person name="Fu Q."/>
            <person name="Gubbala S."/>
            <person name="Hirani K."/>
            <person name="Jayaseelan J.C."/>
            <person name="Lara F."/>
            <person name="Munidasa M."/>
            <person name="Palculict T."/>
            <person name="Patil S."/>
            <person name="Pu L.-L."/>
            <person name="Saada N."/>
            <person name="Tang L."/>
            <person name="Weissenberger G."/>
            <person name="Zhu Y."/>
            <person name="Hemphill L."/>
            <person name="Shang Y."/>
            <person name="Youmans B."/>
            <person name="Ayvaz T."/>
            <person name="Ross M."/>
            <person name="Santibanez J."/>
            <person name="Aqrawi P."/>
            <person name="Gross S."/>
            <person name="Joshi V."/>
            <person name="Fowler G."/>
            <person name="Nazareth L."/>
            <person name="Reid J."/>
            <person name="Worley K."/>
            <person name="Petrosino J."/>
            <person name="Highlander S."/>
            <person name="Gibbs R."/>
        </authorList>
    </citation>
    <scope>NUCLEOTIDE SEQUENCE [LARGE SCALE GENOMIC DNA]</scope>
    <source>
        <strain evidence="20 21">ATCC BAA-1200</strain>
    </source>
</reference>
<feature type="domain" description="TonB-dependent receptor plug" evidence="19">
    <location>
        <begin position="101"/>
        <end position="197"/>
    </location>
</feature>
<evidence type="ECO:0000313" key="20">
    <source>
        <dbReference type="EMBL" id="EGF12236.1"/>
    </source>
</evidence>
<evidence type="ECO:0000256" key="2">
    <source>
        <dbReference type="ARBA" id="ARBA00009810"/>
    </source>
</evidence>
<dbReference type="PROSITE" id="PS01156">
    <property type="entry name" value="TONB_DEPENDENT_REC_2"/>
    <property type="match status" value="1"/>
</dbReference>
<dbReference type="InterPro" id="IPR012910">
    <property type="entry name" value="Plug_dom"/>
</dbReference>
<keyword evidence="5" id="KW-0410">Iron transport</keyword>
<accession>F2B8K5</accession>
<dbReference type="AlphaFoldDB" id="F2B8K5"/>
<evidence type="ECO:0000313" key="21">
    <source>
        <dbReference type="Proteomes" id="UP000004105"/>
    </source>
</evidence>
<keyword evidence="8" id="KW-0408">Iron</keyword>
<dbReference type="GO" id="GO:0015891">
    <property type="term" value="P:siderophore transport"/>
    <property type="evidence" value="ECO:0007669"/>
    <property type="project" value="InterPro"/>
</dbReference>
<evidence type="ECO:0000256" key="17">
    <source>
        <dbReference type="SAM" id="SignalP"/>
    </source>
</evidence>
<dbReference type="InterPro" id="IPR039426">
    <property type="entry name" value="TonB-dep_rcpt-like"/>
</dbReference>
<dbReference type="CDD" id="cd01347">
    <property type="entry name" value="ligand_gated_channel"/>
    <property type="match status" value="1"/>
</dbReference>
<evidence type="ECO:0000256" key="15">
    <source>
        <dbReference type="PROSITE-ProRule" id="PRU10144"/>
    </source>
</evidence>
<dbReference type="PANTHER" id="PTHR32552:SF82">
    <property type="entry name" value="FCUA PROTEIN"/>
    <property type="match status" value="1"/>
</dbReference>
<dbReference type="NCBIfam" id="TIGR01783">
    <property type="entry name" value="TonB-siderophor"/>
    <property type="match status" value="1"/>
</dbReference>
<evidence type="ECO:0000256" key="11">
    <source>
        <dbReference type="ARBA" id="ARBA00023136"/>
    </source>
</evidence>
<evidence type="ECO:0000256" key="6">
    <source>
        <dbReference type="ARBA" id="ARBA00022692"/>
    </source>
</evidence>
<dbReference type="InterPro" id="IPR010917">
    <property type="entry name" value="TonB_rcpt_CS"/>
</dbReference>
<keyword evidence="10 16" id="KW-0798">TonB box</keyword>
<comment type="subcellular location">
    <subcellularLocation>
        <location evidence="1 14">Cell outer membrane</location>
        <topology evidence="1 14">Multi-pass membrane protein</topology>
    </subcellularLocation>
</comment>
<dbReference type="SUPFAM" id="SSF56935">
    <property type="entry name" value="Porins"/>
    <property type="match status" value="1"/>
</dbReference>
<keyword evidence="3 14" id="KW-0813">Transport</keyword>
<feature type="chain" id="PRO_5003274059" evidence="17">
    <location>
        <begin position="51"/>
        <end position="765"/>
    </location>
</feature>
<organism evidence="20 21">
    <name type="scientific">Neisseria bacilliformis ATCC BAA-1200</name>
    <dbReference type="NCBI Taxonomy" id="888742"/>
    <lineage>
        <taxon>Bacteria</taxon>
        <taxon>Pseudomonadati</taxon>
        <taxon>Pseudomonadota</taxon>
        <taxon>Betaproteobacteria</taxon>
        <taxon>Neisseriales</taxon>
        <taxon>Neisseriaceae</taxon>
        <taxon>Neisseria</taxon>
    </lineage>
</organism>
<evidence type="ECO:0000259" key="19">
    <source>
        <dbReference type="Pfam" id="PF07715"/>
    </source>
</evidence>
<evidence type="ECO:0000256" key="14">
    <source>
        <dbReference type="PROSITE-ProRule" id="PRU01360"/>
    </source>
</evidence>
<keyword evidence="6 14" id="KW-0812">Transmembrane</keyword>
<evidence type="ECO:0000256" key="9">
    <source>
        <dbReference type="ARBA" id="ARBA00023065"/>
    </source>
</evidence>
<feature type="signal peptide" evidence="17">
    <location>
        <begin position="1"/>
        <end position="50"/>
    </location>
</feature>
<dbReference type="Proteomes" id="UP000004105">
    <property type="component" value="Unassembled WGS sequence"/>
</dbReference>
<dbReference type="Pfam" id="PF00593">
    <property type="entry name" value="TonB_dep_Rec_b-barrel"/>
    <property type="match status" value="1"/>
</dbReference>
<keyword evidence="9" id="KW-0406">Ion transport</keyword>
<dbReference type="EMBL" id="AFAY01000002">
    <property type="protein sequence ID" value="EGF12236.1"/>
    <property type="molecule type" value="Genomic_DNA"/>
</dbReference>
<keyword evidence="21" id="KW-1185">Reference proteome</keyword>
<comment type="caution">
    <text evidence="20">The sequence shown here is derived from an EMBL/GenBank/DDBJ whole genome shotgun (WGS) entry which is preliminary data.</text>
</comment>
<keyword evidence="11 14" id="KW-0472">Membrane</keyword>